<comment type="caution">
    <text evidence="2">The sequence shown here is derived from an EMBL/GenBank/DDBJ whole genome shotgun (WGS) entry which is preliminary data.</text>
</comment>
<accession>A0A9W9CYU5</accession>
<feature type="domain" description="Heterokaryon incompatibility" evidence="1">
    <location>
        <begin position="54"/>
        <end position="256"/>
    </location>
</feature>
<dbReference type="InterPro" id="IPR010730">
    <property type="entry name" value="HET"/>
</dbReference>
<evidence type="ECO:0000259" key="1">
    <source>
        <dbReference type="Pfam" id="PF06985"/>
    </source>
</evidence>
<evidence type="ECO:0000313" key="3">
    <source>
        <dbReference type="Proteomes" id="UP001140453"/>
    </source>
</evidence>
<sequence>MAHPPEEIPLFAYDRLPNAATHIRLLQILALDESQSAQVHAKLTVWPRATAPPYHAISYTWGDPNDTAVVLVNAKRMVVRRNCEYVLKQAKWYENVSSSSSRSSSRKVDKGKGYFWCDAICIDQGNNLEKGSQVAMMGEIYKGAERVLACVGEGGEGSEMVFEEMRRRDAWLLRAVAALESSRAVQASKKHEDGFLRIGFNLPPARLGTINSWLLWACSALWLRMRQRAFTWPQRTQALLSLAKRDFFRRVWIYQEFFLGADILLCCGRDTAPLRVLYGMLEVVYGESKRTRRHGLGSRGRKQGMTGLGECEDMVEAGAVRGLGNKYFWEAIYTASTLDCADARDRVYAMLSLVDWRASERPIFPDYERDAFELGVEVLRRMGTFHRFVVIRSLGLASSTPSRGLLEARRRRRISMVEPPEYKADAPEIPESVSDQTGLLTQSLGLRVSEVGGRLHFDLPAASGVALSLHRWSKDLDRKRAMHETQQKGATLTVLVPLDTEPGDWCIFYRAEFFRAGWLVLVVRCVDDVEDGLIDKSDHSHRFMIRSKGLAFVEAEQDPVSEHSTGSNTAEEQFVECLRQWGIPFDVHCSAEDSLCLESSFISEHVGEPDLLQDGLLAEYFDTRGDSGYNNGKKNT</sequence>
<dbReference type="AlphaFoldDB" id="A0A9W9CYU5"/>
<proteinExistence type="predicted"/>
<dbReference type="EMBL" id="JAPEVB010000002">
    <property type="protein sequence ID" value="KAJ4392983.1"/>
    <property type="molecule type" value="Genomic_DNA"/>
</dbReference>
<dbReference type="InterPro" id="IPR052895">
    <property type="entry name" value="HetReg/Transcr_Mod"/>
</dbReference>
<reference evidence="2" key="1">
    <citation type="submission" date="2022-10" db="EMBL/GenBank/DDBJ databases">
        <title>Tapping the CABI collections for fungal endophytes: first genome assemblies for Collariella, Neodidymelliopsis, Ascochyta clinopodiicola, Didymella pomorum, Didymosphaeria variabile, Neocosmospora piperis and Neocucurbitaria cava.</title>
        <authorList>
            <person name="Hill R."/>
        </authorList>
    </citation>
    <scope>NUCLEOTIDE SEQUENCE</scope>
    <source>
        <strain evidence="2">IMI 355082</strain>
    </source>
</reference>
<dbReference type="Pfam" id="PF06985">
    <property type="entry name" value="HET"/>
    <property type="match status" value="1"/>
</dbReference>
<name>A0A9W9CYU5_9PEZI</name>
<organism evidence="2 3">
    <name type="scientific">Gnomoniopsis smithogilvyi</name>
    <dbReference type="NCBI Taxonomy" id="1191159"/>
    <lineage>
        <taxon>Eukaryota</taxon>
        <taxon>Fungi</taxon>
        <taxon>Dikarya</taxon>
        <taxon>Ascomycota</taxon>
        <taxon>Pezizomycotina</taxon>
        <taxon>Sordariomycetes</taxon>
        <taxon>Sordariomycetidae</taxon>
        <taxon>Diaporthales</taxon>
        <taxon>Gnomoniaceae</taxon>
        <taxon>Gnomoniopsis</taxon>
    </lineage>
</organism>
<dbReference type="PANTHER" id="PTHR24148:SF73">
    <property type="entry name" value="HET DOMAIN PROTEIN (AFU_ORTHOLOGUE AFUA_8G01020)"/>
    <property type="match status" value="1"/>
</dbReference>
<protein>
    <recommendedName>
        <fullName evidence="1">Heterokaryon incompatibility domain-containing protein</fullName>
    </recommendedName>
</protein>
<evidence type="ECO:0000313" key="2">
    <source>
        <dbReference type="EMBL" id="KAJ4392983.1"/>
    </source>
</evidence>
<gene>
    <name evidence="2" type="ORF">N0V93_002187</name>
</gene>
<keyword evidence="3" id="KW-1185">Reference proteome</keyword>
<dbReference type="OrthoDB" id="2157530at2759"/>
<dbReference type="Proteomes" id="UP001140453">
    <property type="component" value="Unassembled WGS sequence"/>
</dbReference>
<dbReference type="PANTHER" id="PTHR24148">
    <property type="entry name" value="ANKYRIN REPEAT DOMAIN-CONTAINING PROTEIN 39 HOMOLOG-RELATED"/>
    <property type="match status" value="1"/>
</dbReference>